<evidence type="ECO:0000313" key="1">
    <source>
        <dbReference type="EMBL" id="CAL0299871.1"/>
    </source>
</evidence>
<sequence>MYYWFLAWDETPNCTRWAWIHPLAHSHVQQRKVQGTLLMPSMHTPNTHTISLWSHVTVINIKLRGFNSGQRNNRN</sequence>
<dbReference type="EMBL" id="CAXHTB010000001">
    <property type="protein sequence ID" value="CAL0299871.1"/>
    <property type="molecule type" value="Genomic_DNA"/>
</dbReference>
<keyword evidence="2" id="KW-1185">Reference proteome</keyword>
<dbReference type="Proteomes" id="UP001497480">
    <property type="component" value="Unassembled WGS sequence"/>
</dbReference>
<reference evidence="1 2" key="1">
    <citation type="submission" date="2024-03" db="EMBL/GenBank/DDBJ databases">
        <authorList>
            <person name="Martinez-Hernandez J."/>
        </authorList>
    </citation>
    <scope>NUCLEOTIDE SEQUENCE [LARGE SCALE GENOMIC DNA]</scope>
</reference>
<name>A0AAV1VSD5_LUPLU</name>
<organism evidence="1 2">
    <name type="scientific">Lupinus luteus</name>
    <name type="common">European yellow lupine</name>
    <dbReference type="NCBI Taxonomy" id="3873"/>
    <lineage>
        <taxon>Eukaryota</taxon>
        <taxon>Viridiplantae</taxon>
        <taxon>Streptophyta</taxon>
        <taxon>Embryophyta</taxon>
        <taxon>Tracheophyta</taxon>
        <taxon>Spermatophyta</taxon>
        <taxon>Magnoliopsida</taxon>
        <taxon>eudicotyledons</taxon>
        <taxon>Gunneridae</taxon>
        <taxon>Pentapetalae</taxon>
        <taxon>rosids</taxon>
        <taxon>fabids</taxon>
        <taxon>Fabales</taxon>
        <taxon>Fabaceae</taxon>
        <taxon>Papilionoideae</taxon>
        <taxon>50 kb inversion clade</taxon>
        <taxon>genistoids sensu lato</taxon>
        <taxon>core genistoids</taxon>
        <taxon>Genisteae</taxon>
        <taxon>Lupinus</taxon>
    </lineage>
</organism>
<evidence type="ECO:0000313" key="2">
    <source>
        <dbReference type="Proteomes" id="UP001497480"/>
    </source>
</evidence>
<proteinExistence type="predicted"/>
<comment type="caution">
    <text evidence="1">The sequence shown here is derived from an EMBL/GenBank/DDBJ whole genome shotgun (WGS) entry which is preliminary data.</text>
</comment>
<dbReference type="AlphaFoldDB" id="A0AAV1VSD5"/>
<protein>
    <submittedName>
        <fullName evidence="1">Uncharacterized protein</fullName>
    </submittedName>
</protein>
<accession>A0AAV1VSD5</accession>
<gene>
    <name evidence="1" type="ORF">LLUT_LOCUS931</name>
</gene>